<dbReference type="PANTHER" id="PTHR30618">
    <property type="entry name" value="NCS1 FAMILY PURINE/PYRIMIDINE TRANSPORTER"/>
    <property type="match status" value="1"/>
</dbReference>
<dbReference type="AlphaFoldDB" id="A0A0G2FZM3"/>
<comment type="caution">
    <text evidence="7">The sequence shown here is derived from an EMBL/GenBank/DDBJ whole genome shotgun (WGS) entry which is preliminary data.</text>
</comment>
<evidence type="ECO:0000313" key="7">
    <source>
        <dbReference type="EMBL" id="KKY17183.1"/>
    </source>
</evidence>
<feature type="transmembrane region" description="Helical" evidence="6">
    <location>
        <begin position="114"/>
        <end position="133"/>
    </location>
</feature>
<keyword evidence="3 6" id="KW-0812">Transmembrane</keyword>
<dbReference type="OrthoDB" id="2018619at2759"/>
<dbReference type="Gene3D" id="1.10.4160.10">
    <property type="entry name" value="Hydantoin permease"/>
    <property type="match status" value="1"/>
</dbReference>
<name>A0A0G2FZM3_PHACM</name>
<feature type="transmembrane region" description="Helical" evidence="6">
    <location>
        <begin position="199"/>
        <end position="232"/>
    </location>
</feature>
<protein>
    <submittedName>
        <fullName evidence="7">Putative ncs1 allantoate transporter</fullName>
    </submittedName>
</protein>
<keyword evidence="4 6" id="KW-1133">Transmembrane helix</keyword>
<dbReference type="GO" id="GO:0005886">
    <property type="term" value="C:plasma membrane"/>
    <property type="evidence" value="ECO:0007669"/>
    <property type="project" value="TreeGrafter"/>
</dbReference>
<feature type="transmembrane region" description="Helical" evidence="6">
    <location>
        <begin position="320"/>
        <end position="344"/>
    </location>
</feature>
<proteinExistence type="inferred from homology"/>
<organism evidence="7 8">
    <name type="scientific">Phaeomoniella chlamydospora</name>
    <name type="common">Phaeoacremonium chlamydosporum</name>
    <dbReference type="NCBI Taxonomy" id="158046"/>
    <lineage>
        <taxon>Eukaryota</taxon>
        <taxon>Fungi</taxon>
        <taxon>Dikarya</taxon>
        <taxon>Ascomycota</taxon>
        <taxon>Pezizomycotina</taxon>
        <taxon>Eurotiomycetes</taxon>
        <taxon>Chaetothyriomycetidae</taxon>
        <taxon>Phaeomoniellales</taxon>
        <taxon>Phaeomoniellaceae</taxon>
        <taxon>Phaeomoniella</taxon>
    </lineage>
</organism>
<evidence type="ECO:0000256" key="2">
    <source>
        <dbReference type="ARBA" id="ARBA00008974"/>
    </source>
</evidence>
<dbReference type="GO" id="GO:0015205">
    <property type="term" value="F:nucleobase transmembrane transporter activity"/>
    <property type="evidence" value="ECO:0007669"/>
    <property type="project" value="TreeGrafter"/>
</dbReference>
<feature type="transmembrane region" description="Helical" evidence="6">
    <location>
        <begin position="273"/>
        <end position="291"/>
    </location>
</feature>
<dbReference type="InterPro" id="IPR001248">
    <property type="entry name" value="Pur-cyt_permease"/>
</dbReference>
<evidence type="ECO:0000256" key="3">
    <source>
        <dbReference type="ARBA" id="ARBA00022692"/>
    </source>
</evidence>
<sequence length="408" mass="45327">MCSYVAFAGESQHVLQQTDLAPESMLYAIWPSFRNIPNHLPKSANITTGFMICYFIYFVVVLPFHWIPPHKVRWVFTIKSIITPIAGFAILGYLVHATGGNKIFTFGNELKGSALGWGFMNGVNAMIGNFATLGVNMNDFARYSKKPKSPLIQLIVIPVVFLMMMIFGVVGANGSKILYGELLWDPLEIVDHWTSKGGRAAAFFCAAAFFIANIAINISANSIAVAVDLSALAPRYINIRRGQYICAFIGAWALTPWNILVSADSLLTFMDGYSVWLAPISSVLICDYYFVHHRLVAVHELYRPHGVYAYEKWGTNWRSAVAFVVGFAPLLPGFANAVTSSISVSTGAIHLYDLGYFYGFIVPGVLYVGLSRIFPPKSQYSLDGRTIQEEVREKVSIEEHRHGQPHFV</sequence>
<feature type="transmembrane region" description="Helical" evidence="6">
    <location>
        <begin position="356"/>
        <end position="375"/>
    </location>
</feature>
<feature type="transmembrane region" description="Helical" evidence="6">
    <location>
        <begin position="154"/>
        <end position="179"/>
    </location>
</feature>
<accession>A0A0G2FZM3</accession>
<keyword evidence="8" id="KW-1185">Reference proteome</keyword>
<dbReference type="InterPro" id="IPR045225">
    <property type="entry name" value="Uracil/uridine/allantoin_perm"/>
</dbReference>
<keyword evidence="5 6" id="KW-0472">Membrane</keyword>
<dbReference type="Pfam" id="PF02133">
    <property type="entry name" value="Transp_cyt_pur"/>
    <property type="match status" value="1"/>
</dbReference>
<evidence type="ECO:0000256" key="4">
    <source>
        <dbReference type="ARBA" id="ARBA00022989"/>
    </source>
</evidence>
<gene>
    <name evidence="7" type="ORF">UCRPC4_g05676</name>
</gene>
<reference evidence="7 8" key="1">
    <citation type="submission" date="2015-05" db="EMBL/GenBank/DDBJ databases">
        <title>Distinctive expansion of gene families associated with plant cell wall degradation and secondary metabolism in the genomes of grapevine trunk pathogens.</title>
        <authorList>
            <person name="Lawrence D.P."/>
            <person name="Travadon R."/>
            <person name="Rolshausen P.E."/>
            <person name="Baumgartner K."/>
        </authorList>
    </citation>
    <scope>NUCLEOTIDE SEQUENCE [LARGE SCALE GENOMIC DNA]</scope>
    <source>
        <strain evidence="7">UCRPC4</strain>
    </source>
</reference>
<evidence type="ECO:0000256" key="5">
    <source>
        <dbReference type="ARBA" id="ARBA00023136"/>
    </source>
</evidence>
<comment type="similarity">
    <text evidence="2">Belongs to the purine-cytosine permease (2.A.39) family.</text>
</comment>
<dbReference type="PANTHER" id="PTHR30618:SF0">
    <property type="entry name" value="PURINE-URACIL PERMEASE NCS1"/>
    <property type="match status" value="1"/>
</dbReference>
<feature type="transmembrane region" description="Helical" evidence="6">
    <location>
        <begin position="74"/>
        <end position="94"/>
    </location>
</feature>
<feature type="transmembrane region" description="Helical" evidence="6">
    <location>
        <begin position="244"/>
        <end position="261"/>
    </location>
</feature>
<reference evidence="7 8" key="2">
    <citation type="submission" date="2015-05" db="EMBL/GenBank/DDBJ databases">
        <authorList>
            <person name="Morales-Cruz A."/>
            <person name="Amrine K.C."/>
            <person name="Cantu D."/>
        </authorList>
    </citation>
    <scope>NUCLEOTIDE SEQUENCE [LARGE SCALE GENOMIC DNA]</scope>
    <source>
        <strain evidence="7">UCRPC4</strain>
    </source>
</reference>
<feature type="transmembrane region" description="Helical" evidence="6">
    <location>
        <begin position="46"/>
        <end position="67"/>
    </location>
</feature>
<comment type="subcellular location">
    <subcellularLocation>
        <location evidence="1">Membrane</location>
        <topology evidence="1">Multi-pass membrane protein</topology>
    </subcellularLocation>
</comment>
<dbReference type="Proteomes" id="UP000053317">
    <property type="component" value="Unassembled WGS sequence"/>
</dbReference>
<dbReference type="EMBL" id="LCWF01000149">
    <property type="protein sequence ID" value="KKY17183.1"/>
    <property type="molecule type" value="Genomic_DNA"/>
</dbReference>
<evidence type="ECO:0000256" key="1">
    <source>
        <dbReference type="ARBA" id="ARBA00004141"/>
    </source>
</evidence>
<evidence type="ECO:0000256" key="6">
    <source>
        <dbReference type="SAM" id="Phobius"/>
    </source>
</evidence>
<evidence type="ECO:0000313" key="8">
    <source>
        <dbReference type="Proteomes" id="UP000053317"/>
    </source>
</evidence>